<organism evidence="5 6">
    <name type="scientific">Pneumocystis wakefieldiae</name>
    <dbReference type="NCBI Taxonomy" id="38082"/>
    <lineage>
        <taxon>Eukaryota</taxon>
        <taxon>Fungi</taxon>
        <taxon>Dikarya</taxon>
        <taxon>Ascomycota</taxon>
        <taxon>Taphrinomycotina</taxon>
        <taxon>Pneumocystomycetes</taxon>
        <taxon>Pneumocystaceae</taxon>
        <taxon>Pneumocystis</taxon>
    </lineage>
</organism>
<dbReference type="OrthoDB" id="1654884at2759"/>
<keyword evidence="3" id="KW-0687">Ribonucleoprotein</keyword>
<keyword evidence="2" id="KW-0689">Ribosomal protein</keyword>
<gene>
    <name evidence="5" type="ORF">MERGE_000614</name>
</gene>
<dbReference type="InterPro" id="IPR036967">
    <property type="entry name" value="Ribosomal_uS11_sf"/>
</dbReference>
<evidence type="ECO:0000256" key="3">
    <source>
        <dbReference type="ARBA" id="ARBA00023274"/>
    </source>
</evidence>
<sequence length="226" mass="25028">MLRFLTKRDTSYLSLPLKTAAHYFSLINGNSFKAGHLLDLNKLHIKLNHTDSSQEQHIRSASGGGGEGGGKGSISSNSDSESSQLSDTFREIINKPFYGDSLKNKEKIYHLHAYCSINNTIVTLTNSDYNPVICVTSGMAGFKKCHRGGYEAGYQACMSLFKKMIQKEIRPTQLEIILRGFGKGREAIFKCVNGIDGAPFKSSVSRIIDATRINFGGVRKRKARRL</sequence>
<dbReference type="PANTHER" id="PTHR11759">
    <property type="entry name" value="40S RIBOSOMAL PROTEIN S14/30S RIBOSOMAL PROTEIN S11"/>
    <property type="match status" value="1"/>
</dbReference>
<comment type="similarity">
    <text evidence="1">Belongs to the universal ribosomal protein uS11 family.</text>
</comment>
<dbReference type="GO" id="GO:0006412">
    <property type="term" value="P:translation"/>
    <property type="evidence" value="ECO:0007669"/>
    <property type="project" value="InterPro"/>
</dbReference>
<dbReference type="GO" id="GO:0005840">
    <property type="term" value="C:ribosome"/>
    <property type="evidence" value="ECO:0007669"/>
    <property type="project" value="UniProtKB-KW"/>
</dbReference>
<keyword evidence="6" id="KW-1185">Reference proteome</keyword>
<dbReference type="HAMAP" id="MF_01310">
    <property type="entry name" value="Ribosomal_uS11"/>
    <property type="match status" value="1"/>
</dbReference>
<name>A0A899G458_9ASCO</name>
<evidence type="ECO:0000256" key="4">
    <source>
        <dbReference type="SAM" id="MobiDB-lite"/>
    </source>
</evidence>
<dbReference type="Gene3D" id="3.30.420.80">
    <property type="entry name" value="Ribosomal protein S11"/>
    <property type="match status" value="1"/>
</dbReference>
<accession>A0A899G458</accession>
<feature type="compositionally biased region" description="Low complexity" evidence="4">
    <location>
        <begin position="73"/>
        <end position="85"/>
    </location>
</feature>
<feature type="region of interest" description="Disordered" evidence="4">
    <location>
        <begin position="51"/>
        <end position="85"/>
    </location>
</feature>
<evidence type="ECO:0000313" key="6">
    <source>
        <dbReference type="Proteomes" id="UP000663699"/>
    </source>
</evidence>
<evidence type="ECO:0000256" key="2">
    <source>
        <dbReference type="ARBA" id="ARBA00022980"/>
    </source>
</evidence>
<dbReference type="Proteomes" id="UP000663699">
    <property type="component" value="Chromosome 10"/>
</dbReference>
<dbReference type="SUPFAM" id="SSF53137">
    <property type="entry name" value="Translational machinery components"/>
    <property type="match status" value="1"/>
</dbReference>
<dbReference type="GO" id="GO:0003735">
    <property type="term" value="F:structural constituent of ribosome"/>
    <property type="evidence" value="ECO:0007669"/>
    <property type="project" value="InterPro"/>
</dbReference>
<evidence type="ECO:0000256" key="1">
    <source>
        <dbReference type="ARBA" id="ARBA00006194"/>
    </source>
</evidence>
<dbReference type="EMBL" id="CP054541">
    <property type="protein sequence ID" value="QSL66239.1"/>
    <property type="molecule type" value="Genomic_DNA"/>
</dbReference>
<reference evidence="5" key="1">
    <citation type="submission" date="2020-06" db="EMBL/GenBank/DDBJ databases">
        <title>Genomes of multiple members of Pneumocystis genus reveal paths to human pathogen Pneumocystis jirovecii.</title>
        <authorList>
            <person name="Cisse O.H."/>
            <person name="Ma L."/>
            <person name="Dekker J."/>
            <person name="Khil P."/>
            <person name="Jo J."/>
            <person name="Brenchley J."/>
            <person name="Blair R."/>
            <person name="Pahar B."/>
            <person name="Chabe M."/>
            <person name="Van Rompay K.A."/>
            <person name="Keesler R."/>
            <person name="Sukura A."/>
            <person name="Hirsch V."/>
            <person name="Kutty G."/>
            <person name="Liu Y."/>
            <person name="Peng L."/>
            <person name="Chen J."/>
            <person name="Song J."/>
            <person name="Weissenbacher-Lang C."/>
            <person name="Xu J."/>
            <person name="Upham N.S."/>
            <person name="Stajich J.E."/>
            <person name="Cuomo C.A."/>
            <person name="Cushion M.T."/>
            <person name="Kovacs J.A."/>
        </authorList>
    </citation>
    <scope>NUCLEOTIDE SEQUENCE</scope>
    <source>
        <strain evidence="5">2A</strain>
    </source>
</reference>
<proteinExistence type="inferred from homology"/>
<evidence type="ECO:0000313" key="5">
    <source>
        <dbReference type="EMBL" id="QSL66239.1"/>
    </source>
</evidence>
<dbReference type="GO" id="GO:1990904">
    <property type="term" value="C:ribonucleoprotein complex"/>
    <property type="evidence" value="ECO:0007669"/>
    <property type="project" value="UniProtKB-KW"/>
</dbReference>
<dbReference type="Pfam" id="PF00411">
    <property type="entry name" value="Ribosomal_S11"/>
    <property type="match status" value="1"/>
</dbReference>
<dbReference type="AlphaFoldDB" id="A0A899G458"/>
<protein>
    <recommendedName>
        <fullName evidence="7">Ribosomal protein S11</fullName>
    </recommendedName>
</protein>
<evidence type="ECO:0008006" key="7">
    <source>
        <dbReference type="Google" id="ProtNLM"/>
    </source>
</evidence>
<dbReference type="InterPro" id="IPR001971">
    <property type="entry name" value="Ribosomal_uS11"/>
</dbReference>
<feature type="compositionally biased region" description="Gly residues" evidence="4">
    <location>
        <begin position="62"/>
        <end position="72"/>
    </location>
</feature>